<keyword evidence="3" id="KW-1185">Reference proteome</keyword>
<feature type="non-terminal residue" evidence="2">
    <location>
        <position position="39"/>
    </location>
</feature>
<name>A0A0V0RA70_9BILA</name>
<dbReference type="EMBL" id="JYDL01002345">
    <property type="protein sequence ID" value="KRX11391.1"/>
    <property type="molecule type" value="Genomic_DNA"/>
</dbReference>
<gene>
    <name evidence="2" type="ORF">T07_13290</name>
</gene>
<organism evidence="2 3">
    <name type="scientific">Trichinella nelsoni</name>
    <dbReference type="NCBI Taxonomy" id="6336"/>
    <lineage>
        <taxon>Eukaryota</taxon>
        <taxon>Metazoa</taxon>
        <taxon>Ecdysozoa</taxon>
        <taxon>Nematoda</taxon>
        <taxon>Enoplea</taxon>
        <taxon>Dorylaimia</taxon>
        <taxon>Trichinellida</taxon>
        <taxon>Trichinellidae</taxon>
        <taxon>Trichinella</taxon>
    </lineage>
</organism>
<dbReference type="AlphaFoldDB" id="A0A0V0RA70"/>
<evidence type="ECO:0000256" key="1">
    <source>
        <dbReference type="SAM" id="MobiDB-lite"/>
    </source>
</evidence>
<dbReference type="Proteomes" id="UP000054630">
    <property type="component" value="Unassembled WGS sequence"/>
</dbReference>
<protein>
    <submittedName>
        <fullName evidence="2">Uncharacterized protein</fullName>
    </submittedName>
</protein>
<accession>A0A0V0RA70</accession>
<sequence length="39" mass="4364">MPSIDVSDYVLEAPKKEKKLKKSKKELTVTDSPISSSKK</sequence>
<evidence type="ECO:0000313" key="3">
    <source>
        <dbReference type="Proteomes" id="UP000054630"/>
    </source>
</evidence>
<comment type="caution">
    <text evidence="2">The sequence shown here is derived from an EMBL/GenBank/DDBJ whole genome shotgun (WGS) entry which is preliminary data.</text>
</comment>
<feature type="compositionally biased region" description="Polar residues" evidence="1">
    <location>
        <begin position="29"/>
        <end position="39"/>
    </location>
</feature>
<proteinExistence type="predicted"/>
<evidence type="ECO:0000313" key="2">
    <source>
        <dbReference type="EMBL" id="KRX11391.1"/>
    </source>
</evidence>
<reference evidence="2 3" key="1">
    <citation type="submission" date="2015-01" db="EMBL/GenBank/DDBJ databases">
        <title>Evolution of Trichinella species and genotypes.</title>
        <authorList>
            <person name="Korhonen P.K."/>
            <person name="Edoardo P."/>
            <person name="Giuseppe L.R."/>
            <person name="Gasser R.B."/>
        </authorList>
    </citation>
    <scope>NUCLEOTIDE SEQUENCE [LARGE SCALE GENOMIC DNA]</scope>
    <source>
        <strain evidence="2">ISS37</strain>
    </source>
</reference>
<feature type="region of interest" description="Disordered" evidence="1">
    <location>
        <begin position="20"/>
        <end position="39"/>
    </location>
</feature>